<keyword evidence="14" id="KW-1185">Reference proteome</keyword>
<dbReference type="Gene3D" id="1.10.3720.10">
    <property type="entry name" value="MetI-like"/>
    <property type="match status" value="1"/>
</dbReference>
<dbReference type="RefSeq" id="WP_169604824.1">
    <property type="nucleotide sequence ID" value="NZ_CP051481.1"/>
</dbReference>
<evidence type="ECO:0000256" key="7">
    <source>
        <dbReference type="ARBA" id="ARBA00022989"/>
    </source>
</evidence>
<feature type="transmembrane region" description="Helical" evidence="10">
    <location>
        <begin position="167"/>
        <end position="186"/>
    </location>
</feature>
<feature type="transmembrane region" description="Helical" evidence="10">
    <location>
        <begin position="132"/>
        <end position="155"/>
    </location>
</feature>
<keyword evidence="8 10" id="KW-0472">Membrane</keyword>
<evidence type="ECO:0000256" key="10">
    <source>
        <dbReference type="RuleBase" id="RU363032"/>
    </source>
</evidence>
<feature type="region of interest" description="Disordered" evidence="11">
    <location>
        <begin position="1"/>
        <end position="22"/>
    </location>
</feature>
<feature type="domain" description="ABC transmembrane type-1" evidence="12">
    <location>
        <begin position="130"/>
        <end position="316"/>
    </location>
</feature>
<feature type="transmembrane region" description="Helical" evidence="10">
    <location>
        <begin position="297"/>
        <end position="319"/>
    </location>
</feature>
<dbReference type="Pfam" id="PF12911">
    <property type="entry name" value="OppC_N"/>
    <property type="match status" value="1"/>
</dbReference>
<dbReference type="PROSITE" id="PS50928">
    <property type="entry name" value="ABC_TM1"/>
    <property type="match status" value="1"/>
</dbReference>
<feature type="transmembrane region" description="Helical" evidence="10">
    <location>
        <begin position="192"/>
        <end position="209"/>
    </location>
</feature>
<proteinExistence type="inferred from homology"/>
<dbReference type="EMBL" id="CP051481">
    <property type="protein sequence ID" value="QJG66773.1"/>
    <property type="molecule type" value="Genomic_DNA"/>
</dbReference>
<dbReference type="CDD" id="cd06261">
    <property type="entry name" value="TM_PBP2"/>
    <property type="match status" value="1"/>
</dbReference>
<evidence type="ECO:0000256" key="1">
    <source>
        <dbReference type="ARBA" id="ARBA00004651"/>
    </source>
</evidence>
<keyword evidence="7 10" id="KW-1133">Transmembrane helix</keyword>
<evidence type="ECO:0000313" key="13">
    <source>
        <dbReference type="EMBL" id="QJG66773.1"/>
    </source>
</evidence>
<dbReference type="PANTHER" id="PTHR43386">
    <property type="entry name" value="OLIGOPEPTIDE TRANSPORT SYSTEM PERMEASE PROTEIN APPC"/>
    <property type="match status" value="1"/>
</dbReference>
<keyword evidence="2 10" id="KW-0813">Transport</keyword>
<evidence type="ECO:0000259" key="12">
    <source>
        <dbReference type="PROSITE" id="PS50928"/>
    </source>
</evidence>
<evidence type="ECO:0000256" key="11">
    <source>
        <dbReference type="SAM" id="MobiDB-lite"/>
    </source>
</evidence>
<dbReference type="KEGG" id="mphe:HGG69_00290"/>
<evidence type="ECO:0000256" key="5">
    <source>
        <dbReference type="ARBA" id="ARBA00022856"/>
    </source>
</evidence>
<evidence type="ECO:0000313" key="14">
    <source>
        <dbReference type="Proteomes" id="UP000501060"/>
    </source>
</evidence>
<dbReference type="PANTHER" id="PTHR43386:SF24">
    <property type="entry name" value="OLIGOPEPTIDE TRANSPORT SYSTEM PERMEASE PROTEIN AMID"/>
    <property type="match status" value="1"/>
</dbReference>
<evidence type="ECO:0000256" key="2">
    <source>
        <dbReference type="ARBA" id="ARBA00022448"/>
    </source>
</evidence>
<sequence>MANSNKKRRQESPNNVHGNNLAPNALLQPFQHRKWEIIGNIFEYNETRGMRKRKGAFSDFFYRFSRSFSGVFGLITLLVIIALALVLPLFSADPNKLNISERYHTFFTEGNIFGTDSLGRDIWARLWWGLRYSLTLAVVTSLIQVFFGLLIGVMMGHFKWFDKIMTFIIKVITNVPSIIILIIITIVFKPTFWVIVFALTFTSWTGIANQMRSQVMRAKTFEWVSASKVLGTPTYKVLLNYIPVVIPLLITEIVFNVPGVIGAETSLAFIGLSIIDTPTLGNLINDGTTIFLTYPRYVLLPSSILIIVTTSIQLMASAVQDSLLRQR</sequence>
<dbReference type="InterPro" id="IPR050366">
    <property type="entry name" value="BP-dependent_transpt_permease"/>
</dbReference>
<feature type="transmembrane region" description="Helical" evidence="10">
    <location>
        <begin position="238"/>
        <end position="261"/>
    </location>
</feature>
<feature type="transmembrane region" description="Helical" evidence="10">
    <location>
        <begin position="71"/>
        <end position="90"/>
    </location>
</feature>
<dbReference type="GO" id="GO:0015031">
    <property type="term" value="P:protein transport"/>
    <property type="evidence" value="ECO:0007669"/>
    <property type="project" value="UniProtKB-KW"/>
</dbReference>
<dbReference type="SUPFAM" id="SSF161098">
    <property type="entry name" value="MetI-like"/>
    <property type="match status" value="1"/>
</dbReference>
<evidence type="ECO:0000256" key="4">
    <source>
        <dbReference type="ARBA" id="ARBA00022692"/>
    </source>
</evidence>
<dbReference type="AlphaFoldDB" id="A0A858U6B6"/>
<comment type="subcellular location">
    <subcellularLocation>
        <location evidence="1 10">Cell membrane</location>
        <topology evidence="1 10">Multi-pass membrane protein</topology>
    </subcellularLocation>
</comment>
<evidence type="ECO:0000256" key="9">
    <source>
        <dbReference type="ARBA" id="ARBA00024202"/>
    </source>
</evidence>
<keyword evidence="3" id="KW-1003">Cell membrane</keyword>
<evidence type="ECO:0000256" key="8">
    <source>
        <dbReference type="ARBA" id="ARBA00023136"/>
    </source>
</evidence>
<accession>A0A858U6B6</accession>
<evidence type="ECO:0000256" key="3">
    <source>
        <dbReference type="ARBA" id="ARBA00022475"/>
    </source>
</evidence>
<dbReference type="GO" id="GO:0015833">
    <property type="term" value="P:peptide transport"/>
    <property type="evidence" value="ECO:0007669"/>
    <property type="project" value="UniProtKB-KW"/>
</dbReference>
<keyword evidence="4 10" id="KW-0812">Transmembrane</keyword>
<keyword evidence="6" id="KW-0653">Protein transport</keyword>
<dbReference type="InterPro" id="IPR035906">
    <property type="entry name" value="MetI-like_sf"/>
</dbReference>
<protein>
    <submittedName>
        <fullName evidence="13">ABC transporter permease</fullName>
    </submittedName>
</protein>
<feature type="compositionally biased region" description="Polar residues" evidence="11">
    <location>
        <begin position="12"/>
        <end position="22"/>
    </location>
</feature>
<dbReference type="GO" id="GO:0055085">
    <property type="term" value="P:transmembrane transport"/>
    <property type="evidence" value="ECO:0007669"/>
    <property type="project" value="InterPro"/>
</dbReference>
<name>A0A858U6B6_9MOLU</name>
<reference evidence="13 14" key="1">
    <citation type="submission" date="2020-04" db="EMBL/GenBank/DDBJ databases">
        <title>Novel Mycoplasma species detected in Phocoena phocoena (harbor porpoise) from the USA.</title>
        <authorList>
            <person name="Volokhov D.V."/>
        </authorList>
    </citation>
    <scope>NUCLEOTIDE SEQUENCE [LARGE SCALE GENOMIC DNA]</scope>
    <source>
        <strain evidence="13 14">Phocoena C-264-GEN</strain>
    </source>
</reference>
<organism evidence="13 14">
    <name type="scientific">Mycoplasma phocoenae</name>
    <dbReference type="NCBI Taxonomy" id="754517"/>
    <lineage>
        <taxon>Bacteria</taxon>
        <taxon>Bacillati</taxon>
        <taxon>Mycoplasmatota</taxon>
        <taxon>Mollicutes</taxon>
        <taxon>Mycoplasmataceae</taxon>
        <taxon>Mycoplasma</taxon>
    </lineage>
</organism>
<evidence type="ECO:0000256" key="6">
    <source>
        <dbReference type="ARBA" id="ARBA00022927"/>
    </source>
</evidence>
<dbReference type="Proteomes" id="UP000501060">
    <property type="component" value="Chromosome"/>
</dbReference>
<dbReference type="InterPro" id="IPR025966">
    <property type="entry name" value="OppC_N"/>
</dbReference>
<gene>
    <name evidence="13" type="ORF">HGG69_00290</name>
</gene>
<dbReference type="Pfam" id="PF00528">
    <property type="entry name" value="BPD_transp_1"/>
    <property type="match status" value="1"/>
</dbReference>
<dbReference type="InterPro" id="IPR000515">
    <property type="entry name" value="MetI-like"/>
</dbReference>
<keyword evidence="5" id="KW-0571">Peptide transport</keyword>
<dbReference type="GO" id="GO:0005886">
    <property type="term" value="C:plasma membrane"/>
    <property type="evidence" value="ECO:0007669"/>
    <property type="project" value="UniProtKB-SubCell"/>
</dbReference>
<comment type="similarity">
    <text evidence="9">Belongs to the binding-protein-dependent transport system permease family. OppBC subfamily.</text>
</comment>